<name>A0A9D1SMZ4_9FIRM</name>
<dbReference type="InterPro" id="IPR012338">
    <property type="entry name" value="Beta-lactam/transpept-like"/>
</dbReference>
<dbReference type="Pfam" id="PF00144">
    <property type="entry name" value="Beta-lactamase"/>
    <property type="match status" value="1"/>
</dbReference>
<feature type="domain" description="Beta-lactamase-related" evidence="1">
    <location>
        <begin position="27"/>
        <end position="306"/>
    </location>
</feature>
<comment type="caution">
    <text evidence="2">The sequence shown here is derived from an EMBL/GenBank/DDBJ whole genome shotgun (WGS) entry which is preliminary data.</text>
</comment>
<protein>
    <submittedName>
        <fullName evidence="2">Serine hydrolase</fullName>
    </submittedName>
</protein>
<dbReference type="InterPro" id="IPR001466">
    <property type="entry name" value="Beta-lactam-related"/>
</dbReference>
<dbReference type="PANTHER" id="PTHR43283:SF7">
    <property type="entry name" value="BETA-LACTAMASE-RELATED DOMAIN-CONTAINING PROTEIN"/>
    <property type="match status" value="1"/>
</dbReference>
<keyword evidence="2" id="KW-0378">Hydrolase</keyword>
<dbReference type="PANTHER" id="PTHR43283">
    <property type="entry name" value="BETA-LACTAMASE-RELATED"/>
    <property type="match status" value="1"/>
</dbReference>
<organism evidence="2 3">
    <name type="scientific">Candidatus Scybalenecus merdavium</name>
    <dbReference type="NCBI Taxonomy" id="2840939"/>
    <lineage>
        <taxon>Bacteria</taxon>
        <taxon>Bacillati</taxon>
        <taxon>Bacillota</taxon>
        <taxon>Clostridia</taxon>
        <taxon>Eubacteriales</taxon>
        <taxon>Oscillospiraceae</taxon>
        <taxon>Oscillospiraceae incertae sedis</taxon>
        <taxon>Candidatus Scybalenecus</taxon>
    </lineage>
</organism>
<gene>
    <name evidence="2" type="ORF">IAD23_01330</name>
</gene>
<dbReference type="InterPro" id="IPR050789">
    <property type="entry name" value="Diverse_Enzym_Activities"/>
</dbReference>
<proteinExistence type="predicted"/>
<dbReference type="AlphaFoldDB" id="A0A9D1SMZ4"/>
<dbReference type="Gene3D" id="3.40.710.10">
    <property type="entry name" value="DD-peptidase/beta-lactamase superfamily"/>
    <property type="match status" value="1"/>
</dbReference>
<sequence>MGSLKIKNSALAHVTPESVGVKSEVLADFIRELNEKQLGVHSFTVVRHDKVCAQCFWAPYGPDSPHTLYSVSKSFTSTAVGFAVDEGLIGLDDPVYTYFPECNKYFVGSRIRNVYNRSLTVRMLLTMRSGKMISSAEGKNGKNWIKDFFKASFMMPPDTKFKYCSENTFILSALIKRVTGKSTVDYLDEKMFRPLDIEKPFWQTDGEGNNAGGWGLYMKSEDLAKFFLPYLHGGKYKGEQLIPAAWVEQATAKQTETVRDGVLDNMCGYGFQFWRNPMPNSFRAEGLFGQRCVMFPEYDALVVLNSGRSKDYDIMEVFWKYFPQCFEHDAFPENETAYRDLLDTAAACQMEDLPAAPRNAGFEQYLGSKTLHAKTTSRTSVMPVAVSMWSYEKCGKISDMQFDFDEKGVQFTWRECDGVHTLFAGMNGDFGISEVAYGREHYHTYAKAAWTDGNRLQLWIRFIETVHVKKLTFIFSDDGVKVLNMSDPKFEELPVFYLVFSGVDVRRFGEKVIEGAVRDVGMLFLEPDFSAKLKNRKESLFELTQL</sequence>
<dbReference type="GO" id="GO:0016787">
    <property type="term" value="F:hydrolase activity"/>
    <property type="evidence" value="ECO:0007669"/>
    <property type="project" value="UniProtKB-KW"/>
</dbReference>
<evidence type="ECO:0000259" key="1">
    <source>
        <dbReference type="Pfam" id="PF00144"/>
    </source>
</evidence>
<accession>A0A9D1SMZ4</accession>
<dbReference type="Proteomes" id="UP000824125">
    <property type="component" value="Unassembled WGS sequence"/>
</dbReference>
<dbReference type="SUPFAM" id="SSF56601">
    <property type="entry name" value="beta-lactamase/transpeptidase-like"/>
    <property type="match status" value="1"/>
</dbReference>
<dbReference type="EMBL" id="DVNM01000005">
    <property type="protein sequence ID" value="HIU68584.1"/>
    <property type="molecule type" value="Genomic_DNA"/>
</dbReference>
<evidence type="ECO:0000313" key="2">
    <source>
        <dbReference type="EMBL" id="HIU68584.1"/>
    </source>
</evidence>
<evidence type="ECO:0000313" key="3">
    <source>
        <dbReference type="Proteomes" id="UP000824125"/>
    </source>
</evidence>
<reference evidence="2" key="2">
    <citation type="journal article" date="2021" name="PeerJ">
        <title>Extensive microbial diversity within the chicken gut microbiome revealed by metagenomics and culture.</title>
        <authorList>
            <person name="Gilroy R."/>
            <person name="Ravi A."/>
            <person name="Getino M."/>
            <person name="Pursley I."/>
            <person name="Horton D.L."/>
            <person name="Alikhan N.F."/>
            <person name="Baker D."/>
            <person name="Gharbi K."/>
            <person name="Hall N."/>
            <person name="Watson M."/>
            <person name="Adriaenssens E.M."/>
            <person name="Foster-Nyarko E."/>
            <person name="Jarju S."/>
            <person name="Secka A."/>
            <person name="Antonio M."/>
            <person name="Oren A."/>
            <person name="Chaudhuri R.R."/>
            <person name="La Ragione R."/>
            <person name="Hildebrand F."/>
            <person name="Pallen M.J."/>
        </authorList>
    </citation>
    <scope>NUCLEOTIDE SEQUENCE</scope>
    <source>
        <strain evidence="2">CHK176-6737</strain>
    </source>
</reference>
<reference evidence="2" key="1">
    <citation type="submission" date="2020-10" db="EMBL/GenBank/DDBJ databases">
        <authorList>
            <person name="Gilroy R."/>
        </authorList>
    </citation>
    <scope>NUCLEOTIDE SEQUENCE</scope>
    <source>
        <strain evidence="2">CHK176-6737</strain>
    </source>
</reference>